<comment type="similarity">
    <text evidence="2">Belongs to the ATPase g subunit family.</text>
</comment>
<dbReference type="Proteomes" id="UP001172155">
    <property type="component" value="Unassembled WGS sequence"/>
</dbReference>
<evidence type="ECO:0000256" key="6">
    <source>
        <dbReference type="ARBA" id="ARBA00023065"/>
    </source>
</evidence>
<evidence type="ECO:0000313" key="11">
    <source>
        <dbReference type="Proteomes" id="UP001172155"/>
    </source>
</evidence>
<comment type="subcellular location">
    <subcellularLocation>
        <location evidence="1">Mitochondrion membrane</location>
    </subcellularLocation>
</comment>
<keyword evidence="3" id="KW-0813">Transport</keyword>
<evidence type="ECO:0000256" key="4">
    <source>
        <dbReference type="ARBA" id="ARBA00022547"/>
    </source>
</evidence>
<keyword evidence="7" id="KW-0496">Mitochondrion</keyword>
<dbReference type="AlphaFoldDB" id="A0AA40K9Z0"/>
<evidence type="ECO:0000256" key="1">
    <source>
        <dbReference type="ARBA" id="ARBA00004325"/>
    </source>
</evidence>
<dbReference type="Pfam" id="PF04718">
    <property type="entry name" value="ATP-synt_G"/>
    <property type="match status" value="1"/>
</dbReference>
<evidence type="ECO:0000313" key="10">
    <source>
        <dbReference type="EMBL" id="KAK0751499.1"/>
    </source>
</evidence>
<name>A0AA40K9Z0_9PEZI</name>
<keyword evidence="8" id="KW-0472">Membrane</keyword>
<keyword evidence="11" id="KW-1185">Reference proteome</keyword>
<keyword evidence="5" id="KW-0375">Hydrogen ion transport</keyword>
<evidence type="ECO:0000256" key="2">
    <source>
        <dbReference type="ARBA" id="ARBA00005699"/>
    </source>
</evidence>
<keyword evidence="4" id="KW-0138">CF(0)</keyword>
<dbReference type="GO" id="GO:0045259">
    <property type="term" value="C:proton-transporting ATP synthase complex"/>
    <property type="evidence" value="ECO:0007669"/>
    <property type="project" value="UniProtKB-KW"/>
</dbReference>
<dbReference type="EMBL" id="JAUKUD010000002">
    <property type="protein sequence ID" value="KAK0751499.1"/>
    <property type="molecule type" value="Genomic_DNA"/>
</dbReference>
<keyword evidence="9" id="KW-0066">ATP synthesis</keyword>
<evidence type="ECO:0000256" key="9">
    <source>
        <dbReference type="ARBA" id="ARBA00023310"/>
    </source>
</evidence>
<dbReference type="GO" id="GO:0031966">
    <property type="term" value="C:mitochondrial membrane"/>
    <property type="evidence" value="ECO:0007669"/>
    <property type="project" value="UniProtKB-SubCell"/>
</dbReference>
<organism evidence="10 11">
    <name type="scientific">Schizothecium vesticola</name>
    <dbReference type="NCBI Taxonomy" id="314040"/>
    <lineage>
        <taxon>Eukaryota</taxon>
        <taxon>Fungi</taxon>
        <taxon>Dikarya</taxon>
        <taxon>Ascomycota</taxon>
        <taxon>Pezizomycotina</taxon>
        <taxon>Sordariomycetes</taxon>
        <taxon>Sordariomycetidae</taxon>
        <taxon>Sordariales</taxon>
        <taxon>Schizotheciaceae</taxon>
        <taxon>Schizothecium</taxon>
    </lineage>
</organism>
<accession>A0AA40K9Z0</accession>
<dbReference type="GO" id="GO:0015986">
    <property type="term" value="P:proton motive force-driven ATP synthesis"/>
    <property type="evidence" value="ECO:0007669"/>
    <property type="project" value="InterPro"/>
</dbReference>
<protein>
    <submittedName>
        <fullName evidence="10">Mitochondrial ATP synthase g subunit-domain-containing protein</fullName>
    </submittedName>
</protein>
<evidence type="ECO:0000256" key="3">
    <source>
        <dbReference type="ARBA" id="ARBA00022448"/>
    </source>
</evidence>
<comment type="caution">
    <text evidence="10">The sequence shown here is derived from an EMBL/GenBank/DDBJ whole genome shotgun (WGS) entry which is preliminary data.</text>
</comment>
<dbReference type="GO" id="GO:0015078">
    <property type="term" value="F:proton transmembrane transporter activity"/>
    <property type="evidence" value="ECO:0007669"/>
    <property type="project" value="InterPro"/>
</dbReference>
<evidence type="ECO:0000256" key="7">
    <source>
        <dbReference type="ARBA" id="ARBA00023128"/>
    </source>
</evidence>
<keyword evidence="6" id="KW-0406">Ion transport</keyword>
<dbReference type="PANTHER" id="PTHR12386">
    <property type="entry name" value="ATP SYNTHASE SUBUNIT"/>
    <property type="match status" value="1"/>
</dbReference>
<proteinExistence type="inferred from homology"/>
<sequence>MSFALVSRRAGLGLGRRMVRFESTSTTTKAAETAKNAASRASATASEYTAKASEYTAKASEGLSRVTAAAGPAITSAAKGAADALGKVGGRTGRLVTFIERQVPNVVYYSKVGAELSKLVFKGQHMTPPPMTTVQSYWNNLLKQVQNPSTLLQSVQKTASSSGSALPNLRNISTAQVVAGGVVAAECLGFFTVGEMIGRFKLIGYHGQTGAAHH</sequence>
<gene>
    <name evidence="10" type="ORF">B0T18DRAFT_319849</name>
</gene>
<evidence type="ECO:0000256" key="5">
    <source>
        <dbReference type="ARBA" id="ARBA00022781"/>
    </source>
</evidence>
<dbReference type="InterPro" id="IPR006808">
    <property type="entry name" value="ATP_synth_F0_gsu_mt"/>
</dbReference>
<reference evidence="10" key="1">
    <citation type="submission" date="2023-06" db="EMBL/GenBank/DDBJ databases">
        <title>Genome-scale phylogeny and comparative genomics of the fungal order Sordariales.</title>
        <authorList>
            <consortium name="Lawrence Berkeley National Laboratory"/>
            <person name="Hensen N."/>
            <person name="Bonometti L."/>
            <person name="Westerberg I."/>
            <person name="Brannstrom I.O."/>
            <person name="Guillou S."/>
            <person name="Cros-Aarteil S."/>
            <person name="Calhoun S."/>
            <person name="Haridas S."/>
            <person name="Kuo A."/>
            <person name="Mondo S."/>
            <person name="Pangilinan J."/>
            <person name="Riley R."/>
            <person name="LaButti K."/>
            <person name="Andreopoulos B."/>
            <person name="Lipzen A."/>
            <person name="Chen C."/>
            <person name="Yanf M."/>
            <person name="Daum C."/>
            <person name="Ng V."/>
            <person name="Clum A."/>
            <person name="Steindorff A."/>
            <person name="Ohm R."/>
            <person name="Martin F."/>
            <person name="Silar P."/>
            <person name="Natvig D."/>
            <person name="Lalanne C."/>
            <person name="Gautier V."/>
            <person name="Ament-velasquez S.L."/>
            <person name="Kruys A."/>
            <person name="Hutchinson M.I."/>
            <person name="Powell A.J."/>
            <person name="Barry K."/>
            <person name="Miller A.N."/>
            <person name="Grigoriev I.V."/>
            <person name="Debuchy R."/>
            <person name="Gladieux P."/>
            <person name="Thoren M.H."/>
            <person name="Johannesson H."/>
        </authorList>
    </citation>
    <scope>NUCLEOTIDE SEQUENCE</scope>
    <source>
        <strain evidence="10">SMH3187-1</strain>
    </source>
</reference>
<evidence type="ECO:0000256" key="8">
    <source>
        <dbReference type="ARBA" id="ARBA00023136"/>
    </source>
</evidence>